<dbReference type="InterPro" id="IPR055454">
    <property type="entry name" value="CNOT1-like_NOT1_connector"/>
</dbReference>
<accession>A0A1E4T040</accession>
<proteinExistence type="predicted"/>
<dbReference type="PANTHER" id="PTHR13162:SF8">
    <property type="entry name" value="CCR4-NOT TRANSCRIPTION COMPLEX SUBUNIT 1"/>
    <property type="match status" value="1"/>
</dbReference>
<dbReference type="STRING" id="983967.A0A1E4T040"/>
<dbReference type="GO" id="GO:0005634">
    <property type="term" value="C:nucleus"/>
    <property type="evidence" value="ECO:0007669"/>
    <property type="project" value="UniProtKB-SubCell"/>
</dbReference>
<feature type="domain" description="CCR4-NOT transcription complex subunit 1 HEAT repeat 1" evidence="14">
    <location>
        <begin position="3"/>
        <end position="227"/>
    </location>
</feature>
<evidence type="ECO:0000256" key="2">
    <source>
        <dbReference type="ARBA" id="ARBA00022491"/>
    </source>
</evidence>
<feature type="domain" description="CCR4-Not complex component Not1 C-terminal" evidence="9">
    <location>
        <begin position="1608"/>
        <end position="1967"/>
    </location>
</feature>
<feature type="domain" description="CCR4-NOT transcription complex subunit 1 CAF1-binding" evidence="11">
    <location>
        <begin position="646"/>
        <end position="876"/>
    </location>
</feature>
<dbReference type="Pfam" id="PF12842">
    <property type="entry name" value="DUF3819"/>
    <property type="match status" value="1"/>
</dbReference>
<sequence>MSFKDTLLQIGATKLLPDRLLGDLIAIQQQDQLEDAIGLLLSEILFPGSQKLSSNPTNPITSLTPTSIPEATARGAQMFILLSKLKTQPNWTKVFSIVLSNYSSAAPITVASLSQFLSSLGTEPIIDLFLTSACKTSNSLLLKDLLIQLNALEPSSGAIDLFELKLDPILSTESNSRHILLYYKSIVKIEVKTIALLQNENINDPTTSAIFSRDYRAAPEYIVLACLYILHDEPEAKENDVVVNIMQNFVVSLLDVSSPYLSAIFTKFEEFNAVELAKLLVKYYDVRKSTDSIHKIASLTASFKKDTVIMSILNNASDFPDSFSFAIIFSQYGWKRFQEFVLTQLDRNINVVAGTIIEFMENQASIEYESAQEGHRLTKSLNLETVYFLMTTLSSKQLPPDLFEKFRNLQALCLQAYPRLINFGQGYDSAILMNSSTNTFSVDVEKEMKVYYQKMYNKEIEIKDIVNMLQRLKVSNNPHDQDVFACMIHSLLDEYRFFPEYPVDALATTSVLFGNTIFFRLVEGPALSIALRYIIDSARQPPESKMFKFAIQALYSFMKRLNEFPKFCAMLCEIRSLQSQPQLYETCKAIASGNGPPVASPQTTTNGLTSSSKQVDGDQSHTELSYVASKFFSVEVPQSILRDVPQEALNDEISDRVLFMVNNITEDNVASRTDELKELLAPKYFRWFSNYLVSQRAKLEPNYHNLYGEIVARFDSRLFDAHIQQVTLYQIVTLLNKAYEAGTEDDAADVLTSTERTHLKNLGAWLGRITFPRNQPIQHKHVSFKDLLVEAYDHKRLEIIIPFVCKVLDQTKSSKVFEYPNPWLLGILQVLKELYEVANLKLNLKFELEVLCNSLNVELERIDASNIIRDHKPGEKESFIESQKMIVNIAKLSLDEKRAQQQLNVLQQLQQQRLLATAHQQPHDATNMYDSSAVNSNLPINQLGNVQQQQPVQPGIGFENLNGTSIFVTHPNLKRLFQLAITKAVREILPPVVNRTNSVALITTKSLILKDFALEVDELKLRKAYINTVRHLSESLTHASCRDLLRDNIQLNLHQYLQSLNQSVDTAILDDLPRAINDNLDLACSIIQKAAMEKSVQDLDELMLPSIALRRQFRESRPDQTFCDTQYASRYAMSLPEPLGIKPGGVSQKQFSIYDEFGRHRATGDQFSNATDVANGVSAVAGGGITPPPVNAGVDQEALAQRVLQQQSNPQSAAIAPESIEQSRAALDQSFIYIQQLMEALLKSIAETKQNEIHLREISMDHPSRNYLAEIIQVLSRMGNQDTYMKFAHLAMNALFRTETPSQLLIEALVFLLDKTCEMSPYAAKFVTTWLITADDERKYNKKIMSSLVMVGMVSLNDLDLSISKSIEAKKDEKVIDFACSLILDMILSEQPIALRADFINVVSVLKTLSPEEQDANPKVKEVFDLLDKSANLPIENLKSLSVDPSKMKDYFAYVFSEWVKLYKFGDNNKALQIQFINQLFDTGVLTKPDLLVVFLTTAMEMSVLSFIKEGANLKKTYVDSYTSVDALANLVIQLILIQEDASSNNTSRSQFFKSILSVILLSFAHDHETNKANFNERPYFRFFSTLLSDWCSIDQSDFEGIADKESEVTKLKHFSGQMYHILSDFLLALQPAAFPGFTFAWMCLISHRMFLPNLLEDKAGSWNKLAALLVALLKFQSGYIKESSIPEAITVVYKGTLRIFLVILHDYPEFLADNANLFVNYMSPSFVQLRNIVLSASPKDMNIPDPFQPGLKVDRLPEIAIAPVISSPPSQILLEKNIKKAVDNYMRIPSNSLLRQIVASFELSEPTAEAGIGYGETKYNTKLINSLVLHVGMTAIDERPKNSLVFNHKSSQVTLLTSIMQEGVVELQFHVLQAIANNLRYPNSHTHWFSCLILHYFGSNSLWGEDKLDVQQLIIRVLLERTICNKPHPWGLLITFTELLKNSEYSFFDLPFTKGAVEFERLFSSLLTHIKNSSGVTAN</sequence>
<dbReference type="GO" id="GO:0000932">
    <property type="term" value="C:P-body"/>
    <property type="evidence" value="ECO:0007669"/>
    <property type="project" value="TreeGrafter"/>
</dbReference>
<dbReference type="Pfam" id="PF16417">
    <property type="entry name" value="CNOT1_TTP_bind"/>
    <property type="match status" value="1"/>
</dbReference>
<evidence type="ECO:0000313" key="16">
    <source>
        <dbReference type="EMBL" id="ODV85108.1"/>
    </source>
</evidence>
<dbReference type="InterPro" id="IPR032191">
    <property type="entry name" value="CNOT1_CAF1_bind"/>
</dbReference>
<dbReference type="Proteomes" id="UP000094801">
    <property type="component" value="Unassembled WGS sequence"/>
</dbReference>
<evidence type="ECO:0000256" key="5">
    <source>
        <dbReference type="ARBA" id="ARBA00023242"/>
    </source>
</evidence>
<evidence type="ECO:0000259" key="15">
    <source>
        <dbReference type="Pfam" id="PF25097"/>
    </source>
</evidence>
<evidence type="ECO:0000256" key="7">
    <source>
        <dbReference type="ARBA" id="ARBA00074459"/>
    </source>
</evidence>
<dbReference type="Pfam" id="PF16415">
    <property type="entry name" value="CNOT1_CAF1_bind"/>
    <property type="match status" value="1"/>
</dbReference>
<evidence type="ECO:0000259" key="11">
    <source>
        <dbReference type="Pfam" id="PF16415"/>
    </source>
</evidence>
<feature type="domain" description="CCR4-NOT transcription complex subunit 1-like NOT1 connector" evidence="15">
    <location>
        <begin position="1268"/>
        <end position="1425"/>
    </location>
</feature>
<dbReference type="EMBL" id="KV453853">
    <property type="protein sequence ID" value="ODV85108.1"/>
    <property type="molecule type" value="Genomic_DNA"/>
</dbReference>
<dbReference type="Gene3D" id="1.25.40.800">
    <property type="match status" value="1"/>
</dbReference>
<reference evidence="17" key="1">
    <citation type="submission" date="2016-04" db="EMBL/GenBank/DDBJ databases">
        <title>Comparative genomics of biotechnologically important yeasts.</title>
        <authorList>
            <consortium name="DOE Joint Genome Institute"/>
            <person name="Riley R."/>
            <person name="Haridas S."/>
            <person name="Wolfe K.H."/>
            <person name="Lopes M.R."/>
            <person name="Hittinger C.T."/>
            <person name="Goker M."/>
            <person name="Salamov A."/>
            <person name="Wisecaver J."/>
            <person name="Long T.M."/>
            <person name="Aerts A.L."/>
            <person name="Barry K."/>
            <person name="Choi C."/>
            <person name="Clum A."/>
            <person name="Coughlan A.Y."/>
            <person name="Deshpande S."/>
            <person name="Douglass A.P."/>
            <person name="Hanson S.J."/>
            <person name="Klenk H.-P."/>
            <person name="Labutti K."/>
            <person name="Lapidus A."/>
            <person name="Lindquist E."/>
            <person name="Lipzen A."/>
            <person name="Meier-Kolthoff J.P."/>
            <person name="Ohm R.A."/>
            <person name="Otillar R.P."/>
            <person name="Pangilinan J."/>
            <person name="Peng Y."/>
            <person name="Rokas A."/>
            <person name="Rosa C.A."/>
            <person name="Scheuner C."/>
            <person name="Sibirny A.A."/>
            <person name="Slot J.C."/>
            <person name="Stielow J.B."/>
            <person name="Sun H."/>
            <person name="Kurtzman C.P."/>
            <person name="Blackwell M."/>
            <person name="Grigoriev I.V."/>
            <person name="Jeffries T.W."/>
        </authorList>
    </citation>
    <scope>NUCLEOTIDE SEQUENCE [LARGE SCALE GENOMIC DNA]</scope>
    <source>
        <strain evidence="17">NRRL YB-2248</strain>
    </source>
</reference>
<dbReference type="CDD" id="cd20710">
    <property type="entry name" value="NOT1_connector"/>
    <property type="match status" value="1"/>
</dbReference>
<keyword evidence="3" id="KW-0805">Transcription regulation</keyword>
<evidence type="ECO:0000256" key="8">
    <source>
        <dbReference type="SAM" id="MobiDB-lite"/>
    </source>
</evidence>
<dbReference type="GO" id="GO:0030015">
    <property type="term" value="C:CCR4-NOT core complex"/>
    <property type="evidence" value="ECO:0007669"/>
    <property type="project" value="InterPro"/>
</dbReference>
<feature type="compositionally biased region" description="Polar residues" evidence="8">
    <location>
        <begin position="600"/>
        <end position="614"/>
    </location>
</feature>
<dbReference type="Pfam" id="PF25097">
    <property type="entry name" value="ARM_Cnot1"/>
    <property type="match status" value="1"/>
</dbReference>
<feature type="domain" description="CCR4-NOT transcription complex subunit 1" evidence="10">
    <location>
        <begin position="971"/>
        <end position="1114"/>
    </location>
</feature>
<dbReference type="Gene3D" id="1.25.40.840">
    <property type="entry name" value="CCR4-NOT transcription complex subunit 1 TTP binding domain"/>
    <property type="match status" value="1"/>
</dbReference>
<evidence type="ECO:0000259" key="9">
    <source>
        <dbReference type="Pfam" id="PF04054"/>
    </source>
</evidence>
<evidence type="ECO:0000256" key="1">
    <source>
        <dbReference type="ARBA" id="ARBA00004123"/>
    </source>
</evidence>
<organism evidence="16 17">
    <name type="scientific">[Candida] arabinofermentans NRRL YB-2248</name>
    <dbReference type="NCBI Taxonomy" id="983967"/>
    <lineage>
        <taxon>Eukaryota</taxon>
        <taxon>Fungi</taxon>
        <taxon>Dikarya</taxon>
        <taxon>Ascomycota</taxon>
        <taxon>Saccharomycotina</taxon>
        <taxon>Pichiomycetes</taxon>
        <taxon>Pichiales</taxon>
        <taxon>Pichiaceae</taxon>
        <taxon>Ogataea</taxon>
        <taxon>Ogataea/Candida clade</taxon>
    </lineage>
</organism>
<evidence type="ECO:0000259" key="14">
    <source>
        <dbReference type="Pfam" id="PF16419"/>
    </source>
</evidence>
<evidence type="ECO:0000259" key="10">
    <source>
        <dbReference type="Pfam" id="PF12842"/>
    </source>
</evidence>
<evidence type="ECO:0000256" key="3">
    <source>
        <dbReference type="ARBA" id="ARBA00023015"/>
    </source>
</evidence>
<comment type="function">
    <text evidence="6">Acts as a component of the CCR4-NOT core complex, which in the nucleus seems to be a general transcription factor, and in the cytoplasm the major mRNA deadenylase involved in mRNA turnover. The NOT protein subcomplex negatively regulates the basal and activated transcription of many genes. Preferentially affects TC-type TATA element-dependent transcription. Could directly or indirectly inhibit component(s) of the general transcription machinery.</text>
</comment>
<dbReference type="GO" id="GO:0000289">
    <property type="term" value="P:nuclear-transcribed mRNA poly(A) tail shortening"/>
    <property type="evidence" value="ECO:0007669"/>
    <property type="project" value="UniProtKB-ARBA"/>
</dbReference>
<dbReference type="Pfam" id="PF16419">
    <property type="entry name" value="CNOT1_HEAT_N"/>
    <property type="match status" value="1"/>
</dbReference>
<dbReference type="Pfam" id="PF04054">
    <property type="entry name" value="Not1"/>
    <property type="match status" value="1"/>
</dbReference>
<name>A0A1E4T040_9ASCO</name>
<gene>
    <name evidence="16" type="ORF">CANARDRAFT_199241</name>
</gene>
<dbReference type="Gene3D" id="1.25.40.790">
    <property type="match status" value="1"/>
</dbReference>
<dbReference type="Gene3D" id="1.25.40.180">
    <property type="match status" value="1"/>
</dbReference>
<protein>
    <recommendedName>
        <fullName evidence="7">General negative regulator of transcription subunit 1</fullName>
    </recommendedName>
</protein>
<dbReference type="OrthoDB" id="1933107at2759"/>
<keyword evidence="5" id="KW-0539">Nucleus</keyword>
<keyword evidence="17" id="KW-1185">Reference proteome</keyword>
<keyword evidence="2" id="KW-0678">Repressor</keyword>
<keyword evidence="4" id="KW-0804">Transcription</keyword>
<dbReference type="GO" id="GO:0060090">
    <property type="term" value="F:molecular adaptor activity"/>
    <property type="evidence" value="ECO:0007669"/>
    <property type="project" value="TreeGrafter"/>
</dbReference>
<dbReference type="GO" id="GO:0017148">
    <property type="term" value="P:negative regulation of translation"/>
    <property type="evidence" value="ECO:0007669"/>
    <property type="project" value="InterPro"/>
</dbReference>
<evidence type="ECO:0000256" key="4">
    <source>
        <dbReference type="ARBA" id="ARBA00023163"/>
    </source>
</evidence>
<dbReference type="PANTHER" id="PTHR13162">
    <property type="entry name" value="CCR4-NOT TRANSCRIPTION COMPLEX"/>
    <property type="match status" value="1"/>
</dbReference>
<dbReference type="FunFam" id="1.25.40.180:FF:000012">
    <property type="entry name" value="Ccr4-Not transcription complex subunit"/>
    <property type="match status" value="1"/>
</dbReference>
<dbReference type="InterPro" id="IPR040398">
    <property type="entry name" value="Not1"/>
</dbReference>
<dbReference type="InterPro" id="IPR038535">
    <property type="entry name" value="CNOT1_TTP_bind_sf"/>
</dbReference>
<comment type="subcellular location">
    <subcellularLocation>
        <location evidence="1">Nucleus</location>
    </subcellularLocation>
</comment>
<feature type="domain" description="CCR4-NOT transcription complex subunit 1 HEAT repeat" evidence="13">
    <location>
        <begin position="240"/>
        <end position="393"/>
    </location>
</feature>
<feature type="region of interest" description="Disordered" evidence="8">
    <location>
        <begin position="595"/>
        <end position="617"/>
    </location>
</feature>
<evidence type="ECO:0000259" key="13">
    <source>
        <dbReference type="Pfam" id="PF16418"/>
    </source>
</evidence>
<evidence type="ECO:0000259" key="12">
    <source>
        <dbReference type="Pfam" id="PF16417"/>
    </source>
</evidence>
<dbReference type="InterPro" id="IPR032195">
    <property type="entry name" value="CNOT1_HEAT_N"/>
</dbReference>
<dbReference type="Pfam" id="PF16418">
    <property type="entry name" value="CNOT1_HEAT"/>
    <property type="match status" value="1"/>
</dbReference>
<dbReference type="InterPro" id="IPR032194">
    <property type="entry name" value="CNOT1_HEAT"/>
</dbReference>
<dbReference type="InterPro" id="IPR007196">
    <property type="entry name" value="CCR4-Not_Not1_C"/>
</dbReference>
<evidence type="ECO:0000313" key="17">
    <source>
        <dbReference type="Proteomes" id="UP000094801"/>
    </source>
</evidence>
<evidence type="ECO:0000256" key="6">
    <source>
        <dbReference type="ARBA" id="ARBA00059181"/>
    </source>
</evidence>
<feature type="domain" description="CCR4-NOT transcription complex subunit 1 TTP binding" evidence="12">
    <location>
        <begin position="432"/>
        <end position="589"/>
    </location>
</feature>
<dbReference type="InterPro" id="IPR032193">
    <property type="entry name" value="CNOT1_TTP_bind"/>
</dbReference>
<dbReference type="InterPro" id="IPR024557">
    <property type="entry name" value="CNOT1_dom_4"/>
</dbReference>